<gene>
    <name evidence="2" type="ORF">FHS74_002433</name>
</gene>
<dbReference type="InterPro" id="IPR052342">
    <property type="entry name" value="MCH/BMMD"/>
</dbReference>
<dbReference type="SUPFAM" id="SSF54637">
    <property type="entry name" value="Thioesterase/thiol ester dehydrase-isomerase"/>
    <property type="match status" value="1"/>
</dbReference>
<dbReference type="RefSeq" id="WP_184800719.1">
    <property type="nucleotide sequence ID" value="NZ_JACIIZ010000006.1"/>
</dbReference>
<comment type="caution">
    <text evidence="2">The sequence shown here is derived from an EMBL/GenBank/DDBJ whole genome shotgun (WGS) entry which is preliminary data.</text>
</comment>
<dbReference type="EMBL" id="JACIIZ010000006">
    <property type="protein sequence ID" value="MBB6251873.1"/>
    <property type="molecule type" value="Genomic_DNA"/>
</dbReference>
<dbReference type="CDD" id="cd03454">
    <property type="entry name" value="YdeM"/>
    <property type="match status" value="1"/>
</dbReference>
<dbReference type="PANTHER" id="PTHR43664">
    <property type="entry name" value="MONOAMINE OXIDASE-RELATED"/>
    <property type="match status" value="1"/>
</dbReference>
<evidence type="ECO:0000313" key="3">
    <source>
        <dbReference type="Proteomes" id="UP000539175"/>
    </source>
</evidence>
<dbReference type="Gene3D" id="3.10.129.10">
    <property type="entry name" value="Hotdog Thioesterase"/>
    <property type="match status" value="1"/>
</dbReference>
<organism evidence="2 3">
    <name type="scientific">Nitrospirillum iridis</name>
    <dbReference type="NCBI Taxonomy" id="765888"/>
    <lineage>
        <taxon>Bacteria</taxon>
        <taxon>Pseudomonadati</taxon>
        <taxon>Pseudomonadota</taxon>
        <taxon>Alphaproteobacteria</taxon>
        <taxon>Rhodospirillales</taxon>
        <taxon>Azospirillaceae</taxon>
        <taxon>Nitrospirillum</taxon>
    </lineage>
</organism>
<proteinExistence type="predicted"/>
<feature type="domain" description="MaoC-like" evidence="1">
    <location>
        <begin position="32"/>
        <end position="124"/>
    </location>
</feature>
<accession>A0A7X0AXH7</accession>
<dbReference type="Proteomes" id="UP000539175">
    <property type="component" value="Unassembled WGS sequence"/>
</dbReference>
<name>A0A7X0AXH7_9PROT</name>
<keyword evidence="3" id="KW-1185">Reference proteome</keyword>
<sequence>MSETATPSTPTLDAGKLYLDDLAAGQRHVTGSHTLTADAIKAFAAQFDPQPFHLDEDAANRSFFGGLAASGWHTAAVTMRLMVDGLPIAGGVIGAGGEISWPAPTRPGDTLQVHCEILEVRPSRSRPDRGMITMRSETRNQRGETVQVLTTKVVVFRRPAAAVG</sequence>
<dbReference type="PANTHER" id="PTHR43664:SF1">
    <property type="entry name" value="BETA-METHYLMALYL-COA DEHYDRATASE"/>
    <property type="match status" value="1"/>
</dbReference>
<evidence type="ECO:0000313" key="2">
    <source>
        <dbReference type="EMBL" id="MBB6251873.1"/>
    </source>
</evidence>
<dbReference type="AlphaFoldDB" id="A0A7X0AXH7"/>
<evidence type="ECO:0000259" key="1">
    <source>
        <dbReference type="Pfam" id="PF01575"/>
    </source>
</evidence>
<reference evidence="2 3" key="1">
    <citation type="submission" date="2020-08" db="EMBL/GenBank/DDBJ databases">
        <title>Genomic Encyclopedia of Type Strains, Phase IV (KMG-IV): sequencing the most valuable type-strain genomes for metagenomic binning, comparative biology and taxonomic classification.</title>
        <authorList>
            <person name="Goeker M."/>
        </authorList>
    </citation>
    <scope>NUCLEOTIDE SEQUENCE [LARGE SCALE GENOMIC DNA]</scope>
    <source>
        <strain evidence="2 3">DSM 22198</strain>
    </source>
</reference>
<dbReference type="Pfam" id="PF01575">
    <property type="entry name" value="MaoC_dehydratas"/>
    <property type="match status" value="1"/>
</dbReference>
<protein>
    <submittedName>
        <fullName evidence="2">Acyl dehydratase</fullName>
    </submittedName>
</protein>
<dbReference type="InterPro" id="IPR002539">
    <property type="entry name" value="MaoC-like_dom"/>
</dbReference>
<dbReference type="InterPro" id="IPR029069">
    <property type="entry name" value="HotDog_dom_sf"/>
</dbReference>